<dbReference type="EMBL" id="FUWZ01000003">
    <property type="protein sequence ID" value="SKA32881.1"/>
    <property type="molecule type" value="Genomic_DNA"/>
</dbReference>
<proteinExistence type="predicted"/>
<sequence length="162" mass="17913">MKKLVSRKYSIKLSTGRTVTVKAASLLSAHRKLSASVKGARCSDIYQDDNTEPNLADGDPLPVPIIFRQYAIMATPARMLVDKATNKWEAYLRFLADGWNIGLGDVYKRYTQPPHTNDAQFNSEHGLFASDSELLSCHIDLPSLMTGKGNKPMIVLTPKSTT</sequence>
<accession>A0A1T4SY95</accession>
<gene>
    <name evidence="1" type="ORF">SAMN04488128_103730</name>
</gene>
<organism evidence="1 2">
    <name type="scientific">Chitinophaga eiseniae</name>
    <dbReference type="NCBI Taxonomy" id="634771"/>
    <lineage>
        <taxon>Bacteria</taxon>
        <taxon>Pseudomonadati</taxon>
        <taxon>Bacteroidota</taxon>
        <taxon>Chitinophagia</taxon>
        <taxon>Chitinophagales</taxon>
        <taxon>Chitinophagaceae</taxon>
        <taxon>Chitinophaga</taxon>
    </lineage>
</organism>
<dbReference type="STRING" id="634771.SAMN04488128_103730"/>
<protein>
    <submittedName>
        <fullName evidence="1">Uncharacterized protein</fullName>
    </submittedName>
</protein>
<evidence type="ECO:0000313" key="2">
    <source>
        <dbReference type="Proteomes" id="UP000190367"/>
    </source>
</evidence>
<name>A0A1T4SY95_9BACT</name>
<reference evidence="2" key="1">
    <citation type="submission" date="2017-02" db="EMBL/GenBank/DDBJ databases">
        <authorList>
            <person name="Varghese N."/>
            <person name="Submissions S."/>
        </authorList>
    </citation>
    <scope>NUCLEOTIDE SEQUENCE [LARGE SCALE GENOMIC DNA]</scope>
    <source>
        <strain evidence="2">DSM 22224</strain>
    </source>
</reference>
<evidence type="ECO:0000313" key="1">
    <source>
        <dbReference type="EMBL" id="SKA32881.1"/>
    </source>
</evidence>
<dbReference type="RefSeq" id="WP_078671057.1">
    <property type="nucleotide sequence ID" value="NZ_FUWZ01000003.1"/>
</dbReference>
<keyword evidence="2" id="KW-1185">Reference proteome</keyword>
<dbReference type="AlphaFoldDB" id="A0A1T4SY95"/>
<dbReference type="Proteomes" id="UP000190367">
    <property type="component" value="Unassembled WGS sequence"/>
</dbReference>